<accession>A0A3M7QX69</accession>
<gene>
    <name evidence="1" type="ORF">BpHYR1_011804</name>
</gene>
<comment type="caution">
    <text evidence="1">The sequence shown here is derived from an EMBL/GenBank/DDBJ whole genome shotgun (WGS) entry which is preliminary data.</text>
</comment>
<evidence type="ECO:0000313" key="1">
    <source>
        <dbReference type="EMBL" id="RNA15711.1"/>
    </source>
</evidence>
<dbReference type="AlphaFoldDB" id="A0A3M7QX69"/>
<sequence length="70" mass="8203">MANGIDLVTTLLNPKKYVCKNSAMYLHKFYYCEERVVVTSFLSIVSVRIENRKGENSKNHFCRKLILVYI</sequence>
<keyword evidence="2" id="KW-1185">Reference proteome</keyword>
<proteinExistence type="predicted"/>
<dbReference type="Proteomes" id="UP000276133">
    <property type="component" value="Unassembled WGS sequence"/>
</dbReference>
<evidence type="ECO:0000313" key="2">
    <source>
        <dbReference type="Proteomes" id="UP000276133"/>
    </source>
</evidence>
<organism evidence="1 2">
    <name type="scientific">Brachionus plicatilis</name>
    <name type="common">Marine rotifer</name>
    <name type="synonym">Brachionus muelleri</name>
    <dbReference type="NCBI Taxonomy" id="10195"/>
    <lineage>
        <taxon>Eukaryota</taxon>
        <taxon>Metazoa</taxon>
        <taxon>Spiralia</taxon>
        <taxon>Gnathifera</taxon>
        <taxon>Rotifera</taxon>
        <taxon>Eurotatoria</taxon>
        <taxon>Monogononta</taxon>
        <taxon>Pseudotrocha</taxon>
        <taxon>Ploima</taxon>
        <taxon>Brachionidae</taxon>
        <taxon>Brachionus</taxon>
    </lineage>
</organism>
<dbReference type="EMBL" id="REGN01004902">
    <property type="protein sequence ID" value="RNA15711.1"/>
    <property type="molecule type" value="Genomic_DNA"/>
</dbReference>
<feature type="non-terminal residue" evidence="1">
    <location>
        <position position="70"/>
    </location>
</feature>
<name>A0A3M7QX69_BRAPC</name>
<reference evidence="1 2" key="1">
    <citation type="journal article" date="2018" name="Sci. Rep.">
        <title>Genomic signatures of local adaptation to the degree of environmental predictability in rotifers.</title>
        <authorList>
            <person name="Franch-Gras L."/>
            <person name="Hahn C."/>
            <person name="Garcia-Roger E.M."/>
            <person name="Carmona M.J."/>
            <person name="Serra M."/>
            <person name="Gomez A."/>
        </authorList>
    </citation>
    <scope>NUCLEOTIDE SEQUENCE [LARGE SCALE GENOMIC DNA]</scope>
    <source>
        <strain evidence="1">HYR1</strain>
    </source>
</reference>
<protein>
    <submittedName>
        <fullName evidence="1">Uncharacterized protein</fullName>
    </submittedName>
</protein>